<name>X8JIW0_9AGAM</name>
<protein>
    <submittedName>
        <fullName evidence="2">Uncharacterized protein</fullName>
    </submittedName>
</protein>
<feature type="compositionally biased region" description="Polar residues" evidence="1">
    <location>
        <begin position="245"/>
        <end position="266"/>
    </location>
</feature>
<proteinExistence type="predicted"/>
<feature type="compositionally biased region" description="Basic and acidic residues" evidence="1">
    <location>
        <begin position="298"/>
        <end position="324"/>
    </location>
</feature>
<sequence length="416" mass="46188">MKVLKEVSKGTTYELELPNDLKDRGIHPVFHASLLRIYVPNDDNKFPARAGTQSVSITDAPKEWASQTWEEYRDVKHLVAFDEYLELQGVDNVLKLPWTAEYGIEEQEFGPEDNENDAEQETNGIKALDGIIQVNKIEFNSLLDDLIYCRNMTSTRTPVLRQSTYFFTAGELVDCGVYRASLFRVRQGSLDTAGAEPPKYQAFRAMLRTISKQEEVLRPASQANVELLASTMRDLALALGGTIRSSQGAAPVNGTTINTSPTTNRPGPSAYTRPANIPTGPKALKTPLSERIGARISPYERPKSRGGSKKREWQARGKGKEREPSQGTGNQGTEAKGREEGKGAADTHNEGVEDDTDLCRGRSDSEMDGRLAIADPDLPEGTNHIHPLQNHSPEEEVINEDDWDIDWERFVNSSTD</sequence>
<dbReference type="Proteomes" id="UP000030108">
    <property type="component" value="Unassembled WGS sequence"/>
</dbReference>
<dbReference type="AlphaFoldDB" id="X8JIW0"/>
<comment type="caution">
    <text evidence="2">The sequence shown here is derived from an EMBL/GenBank/DDBJ whole genome shotgun (WGS) entry which is preliminary data.</text>
</comment>
<feature type="compositionally biased region" description="Basic and acidic residues" evidence="1">
    <location>
        <begin position="335"/>
        <end position="369"/>
    </location>
</feature>
<dbReference type="OrthoDB" id="10668786at2759"/>
<gene>
    <name evidence="2" type="ORF">RSOL_462770</name>
</gene>
<evidence type="ECO:0000313" key="3">
    <source>
        <dbReference type="Proteomes" id="UP000030108"/>
    </source>
</evidence>
<organism evidence="2 3">
    <name type="scientific">Rhizoctonia solani AG-3 Rhs1AP</name>
    <dbReference type="NCBI Taxonomy" id="1086054"/>
    <lineage>
        <taxon>Eukaryota</taxon>
        <taxon>Fungi</taxon>
        <taxon>Dikarya</taxon>
        <taxon>Basidiomycota</taxon>
        <taxon>Agaricomycotina</taxon>
        <taxon>Agaricomycetes</taxon>
        <taxon>Cantharellales</taxon>
        <taxon>Ceratobasidiaceae</taxon>
        <taxon>Rhizoctonia</taxon>
    </lineage>
</organism>
<feature type="non-terminal residue" evidence="2">
    <location>
        <position position="416"/>
    </location>
</feature>
<dbReference type="EMBL" id="JATN01000317">
    <property type="protein sequence ID" value="EUC62908.1"/>
    <property type="molecule type" value="Genomic_DNA"/>
</dbReference>
<evidence type="ECO:0000256" key="1">
    <source>
        <dbReference type="SAM" id="MobiDB-lite"/>
    </source>
</evidence>
<accession>X8JIW0</accession>
<feature type="region of interest" description="Disordered" evidence="1">
    <location>
        <begin position="245"/>
        <end position="402"/>
    </location>
</feature>
<evidence type="ECO:0000313" key="2">
    <source>
        <dbReference type="EMBL" id="EUC62908.1"/>
    </source>
</evidence>
<reference evidence="3" key="1">
    <citation type="journal article" date="2014" name="Genome Announc.">
        <title>Draft genome sequence of the plant-pathogenic soil fungus Rhizoctonia solani anastomosis group 3 strain Rhs1AP.</title>
        <authorList>
            <person name="Cubeta M.A."/>
            <person name="Thomas E."/>
            <person name="Dean R.A."/>
            <person name="Jabaji S."/>
            <person name="Neate S.M."/>
            <person name="Tavantzis S."/>
            <person name="Toda T."/>
            <person name="Vilgalys R."/>
            <person name="Bharathan N."/>
            <person name="Fedorova-Abrams N."/>
            <person name="Pakala S.B."/>
            <person name="Pakala S.M."/>
            <person name="Zafar N."/>
            <person name="Joardar V."/>
            <person name="Losada L."/>
            <person name="Nierman W.C."/>
        </authorList>
    </citation>
    <scope>NUCLEOTIDE SEQUENCE [LARGE SCALE GENOMIC DNA]</scope>
    <source>
        <strain evidence="3">AG-3</strain>
    </source>
</reference>